<gene>
    <name evidence="1" type="ORF">HA285_06380</name>
</gene>
<dbReference type="Pfam" id="PF04410">
    <property type="entry name" value="Gar1"/>
    <property type="match status" value="1"/>
</dbReference>
<evidence type="ECO:0000313" key="1">
    <source>
        <dbReference type="EMBL" id="HIH65204.1"/>
    </source>
</evidence>
<protein>
    <submittedName>
        <fullName evidence="1">Uncharacterized protein</fullName>
    </submittedName>
</protein>
<dbReference type="SUPFAM" id="SSF50447">
    <property type="entry name" value="Translation proteins"/>
    <property type="match status" value="1"/>
</dbReference>
<dbReference type="InterPro" id="IPR007504">
    <property type="entry name" value="H/ACA_rnp_Gar1/Naf1"/>
</dbReference>
<dbReference type="RefSeq" id="WP_432704094.1">
    <property type="nucleotide sequence ID" value="NZ_CP194219.1"/>
</dbReference>
<dbReference type="GO" id="GO:0001522">
    <property type="term" value="P:pseudouridine synthesis"/>
    <property type="evidence" value="ECO:0007669"/>
    <property type="project" value="InterPro"/>
</dbReference>
<dbReference type="InterPro" id="IPR009000">
    <property type="entry name" value="Transl_B-barrel_sf"/>
</dbReference>
<comment type="caution">
    <text evidence="1">The sequence shown here is derived from an EMBL/GenBank/DDBJ whole genome shotgun (WGS) entry which is preliminary data.</text>
</comment>
<dbReference type="NCBIfam" id="NF009631">
    <property type="entry name" value="PRK13149.2-2"/>
    <property type="match status" value="1"/>
</dbReference>
<dbReference type="Gene3D" id="2.40.10.230">
    <property type="entry name" value="Probable tRNA pseudouridine synthase domain"/>
    <property type="match status" value="1"/>
</dbReference>
<name>A0A7J4MXV4_METTF</name>
<dbReference type="EMBL" id="DUHT01000069">
    <property type="protein sequence ID" value="HIH65204.1"/>
    <property type="molecule type" value="Genomic_DNA"/>
</dbReference>
<dbReference type="GeneID" id="301442607"/>
<reference evidence="2" key="1">
    <citation type="journal article" date="2020" name="bioRxiv">
        <title>A rank-normalized archaeal taxonomy based on genome phylogeny resolves widespread incomplete and uneven classifications.</title>
        <authorList>
            <person name="Rinke C."/>
            <person name="Chuvochina M."/>
            <person name="Mussig A.J."/>
            <person name="Chaumeil P.-A."/>
            <person name="Waite D.W."/>
            <person name="Whitman W.B."/>
            <person name="Parks D.H."/>
            <person name="Hugenholtz P."/>
        </authorList>
    </citation>
    <scope>NUCLEOTIDE SEQUENCE [LARGE SCALE GENOMIC DNA]</scope>
</reference>
<dbReference type="GO" id="GO:0042254">
    <property type="term" value="P:ribosome biogenesis"/>
    <property type="evidence" value="ECO:0007669"/>
    <property type="project" value="InterPro"/>
</dbReference>
<dbReference type="Proteomes" id="UP000538031">
    <property type="component" value="Unassembled WGS sequence"/>
</dbReference>
<proteinExistence type="predicted"/>
<dbReference type="InterPro" id="IPR038664">
    <property type="entry name" value="Gar1/Naf1_Cbf5-bd_sf"/>
</dbReference>
<organism evidence="1 2">
    <name type="scientific">Methanothermobacter thermautotrophicus</name>
    <name type="common">Methanobacterium thermoformicicum</name>
    <dbReference type="NCBI Taxonomy" id="145262"/>
    <lineage>
        <taxon>Archaea</taxon>
        <taxon>Methanobacteriati</taxon>
        <taxon>Methanobacteriota</taxon>
        <taxon>Methanomada group</taxon>
        <taxon>Methanobacteria</taxon>
        <taxon>Methanobacteriales</taxon>
        <taxon>Methanobacteriaceae</taxon>
        <taxon>Methanothermobacter</taxon>
    </lineage>
</organism>
<dbReference type="AlphaFoldDB" id="A0A7J4MXV4"/>
<sequence>MKALGNISHVSNKGRIIARSDRTPQLGAPVFTSDGKRIGKVHDIFGPTRNPYISIKPSRAINPENFENRVGETLYVGIKNVKKWGRRKRRRK</sequence>
<evidence type="ECO:0000313" key="2">
    <source>
        <dbReference type="Proteomes" id="UP000538031"/>
    </source>
</evidence>
<accession>A0A7J4MXV4</accession>